<gene>
    <name evidence="2" type="ORF">BDV98DRAFT_604922</name>
</gene>
<proteinExistence type="predicted"/>
<accession>A0A5C3QIL7</accession>
<name>A0A5C3QIL7_9AGAR</name>
<dbReference type="EMBL" id="ML178826">
    <property type="protein sequence ID" value="TFL01148.1"/>
    <property type="molecule type" value="Genomic_DNA"/>
</dbReference>
<evidence type="ECO:0000256" key="1">
    <source>
        <dbReference type="SAM" id="MobiDB-lite"/>
    </source>
</evidence>
<feature type="region of interest" description="Disordered" evidence="1">
    <location>
        <begin position="72"/>
        <end position="138"/>
    </location>
</feature>
<protein>
    <submittedName>
        <fullName evidence="2">Uncharacterized protein</fullName>
    </submittedName>
</protein>
<reference evidence="2 3" key="1">
    <citation type="journal article" date="2019" name="Nat. Ecol. Evol.">
        <title>Megaphylogeny resolves global patterns of mushroom evolution.</title>
        <authorList>
            <person name="Varga T."/>
            <person name="Krizsan K."/>
            <person name="Foldi C."/>
            <person name="Dima B."/>
            <person name="Sanchez-Garcia M."/>
            <person name="Sanchez-Ramirez S."/>
            <person name="Szollosi G.J."/>
            <person name="Szarkandi J.G."/>
            <person name="Papp V."/>
            <person name="Albert L."/>
            <person name="Andreopoulos W."/>
            <person name="Angelini C."/>
            <person name="Antonin V."/>
            <person name="Barry K.W."/>
            <person name="Bougher N.L."/>
            <person name="Buchanan P."/>
            <person name="Buyck B."/>
            <person name="Bense V."/>
            <person name="Catcheside P."/>
            <person name="Chovatia M."/>
            <person name="Cooper J."/>
            <person name="Damon W."/>
            <person name="Desjardin D."/>
            <person name="Finy P."/>
            <person name="Geml J."/>
            <person name="Haridas S."/>
            <person name="Hughes K."/>
            <person name="Justo A."/>
            <person name="Karasinski D."/>
            <person name="Kautmanova I."/>
            <person name="Kiss B."/>
            <person name="Kocsube S."/>
            <person name="Kotiranta H."/>
            <person name="LaButti K.M."/>
            <person name="Lechner B.E."/>
            <person name="Liimatainen K."/>
            <person name="Lipzen A."/>
            <person name="Lukacs Z."/>
            <person name="Mihaltcheva S."/>
            <person name="Morgado L.N."/>
            <person name="Niskanen T."/>
            <person name="Noordeloos M.E."/>
            <person name="Ohm R.A."/>
            <person name="Ortiz-Santana B."/>
            <person name="Ovrebo C."/>
            <person name="Racz N."/>
            <person name="Riley R."/>
            <person name="Savchenko A."/>
            <person name="Shiryaev A."/>
            <person name="Soop K."/>
            <person name="Spirin V."/>
            <person name="Szebenyi C."/>
            <person name="Tomsovsky M."/>
            <person name="Tulloss R.E."/>
            <person name="Uehling J."/>
            <person name="Grigoriev I.V."/>
            <person name="Vagvolgyi C."/>
            <person name="Papp T."/>
            <person name="Martin F.M."/>
            <person name="Miettinen O."/>
            <person name="Hibbett D.S."/>
            <person name="Nagy L.G."/>
        </authorList>
    </citation>
    <scope>NUCLEOTIDE SEQUENCE [LARGE SCALE GENOMIC DNA]</scope>
    <source>
        <strain evidence="2 3">CBS 309.79</strain>
    </source>
</reference>
<dbReference type="AlphaFoldDB" id="A0A5C3QIL7"/>
<sequence>MSRELAVARELGVMVHRRASFDDFQLFIFENDSSNNYTQGFYEVTGNGVKKVDYDLNSIFFFDAPQLPNPATTSAGSVEAPLSSEEAPSTPPVASRIGFLLPSAGVLHPGTSNSTDSTTEDGGDEGMQMGSEGESEMGGARRLRCFGWTAMVLVCPRILPQ</sequence>
<evidence type="ECO:0000313" key="2">
    <source>
        <dbReference type="EMBL" id="TFL01148.1"/>
    </source>
</evidence>
<keyword evidence="3" id="KW-1185">Reference proteome</keyword>
<evidence type="ECO:0000313" key="3">
    <source>
        <dbReference type="Proteomes" id="UP000305067"/>
    </source>
</evidence>
<dbReference type="Proteomes" id="UP000305067">
    <property type="component" value="Unassembled WGS sequence"/>
</dbReference>
<organism evidence="2 3">
    <name type="scientific">Pterulicium gracile</name>
    <dbReference type="NCBI Taxonomy" id="1884261"/>
    <lineage>
        <taxon>Eukaryota</taxon>
        <taxon>Fungi</taxon>
        <taxon>Dikarya</taxon>
        <taxon>Basidiomycota</taxon>
        <taxon>Agaricomycotina</taxon>
        <taxon>Agaricomycetes</taxon>
        <taxon>Agaricomycetidae</taxon>
        <taxon>Agaricales</taxon>
        <taxon>Pleurotineae</taxon>
        <taxon>Pterulaceae</taxon>
        <taxon>Pterulicium</taxon>
    </lineage>
</organism>